<comment type="caution">
    <text evidence="1">The sequence shown here is derived from an EMBL/GenBank/DDBJ whole genome shotgun (WGS) entry which is preliminary data.</text>
</comment>
<evidence type="ECO:0000313" key="1">
    <source>
        <dbReference type="EMBL" id="KAK8557590.1"/>
    </source>
</evidence>
<accession>A0ABR2EE07</accession>
<organism evidence="1 2">
    <name type="scientific">Hibiscus sabdariffa</name>
    <name type="common">roselle</name>
    <dbReference type="NCBI Taxonomy" id="183260"/>
    <lineage>
        <taxon>Eukaryota</taxon>
        <taxon>Viridiplantae</taxon>
        <taxon>Streptophyta</taxon>
        <taxon>Embryophyta</taxon>
        <taxon>Tracheophyta</taxon>
        <taxon>Spermatophyta</taxon>
        <taxon>Magnoliopsida</taxon>
        <taxon>eudicotyledons</taxon>
        <taxon>Gunneridae</taxon>
        <taxon>Pentapetalae</taxon>
        <taxon>rosids</taxon>
        <taxon>malvids</taxon>
        <taxon>Malvales</taxon>
        <taxon>Malvaceae</taxon>
        <taxon>Malvoideae</taxon>
        <taxon>Hibiscus</taxon>
    </lineage>
</organism>
<name>A0ABR2EE07_9ROSI</name>
<gene>
    <name evidence="1" type="ORF">V6N12_009819</name>
</gene>
<keyword evidence="2" id="KW-1185">Reference proteome</keyword>
<reference evidence="1 2" key="1">
    <citation type="journal article" date="2024" name="G3 (Bethesda)">
        <title>Genome assembly of Hibiscus sabdariffa L. provides insights into metabolisms of medicinal natural products.</title>
        <authorList>
            <person name="Kim T."/>
        </authorList>
    </citation>
    <scope>NUCLEOTIDE SEQUENCE [LARGE SCALE GENOMIC DNA]</scope>
    <source>
        <strain evidence="1">TK-2024</strain>
        <tissue evidence="1">Old leaves</tissue>
    </source>
</reference>
<protein>
    <submittedName>
        <fullName evidence="1">Uncharacterized protein</fullName>
    </submittedName>
</protein>
<evidence type="ECO:0000313" key="2">
    <source>
        <dbReference type="Proteomes" id="UP001472677"/>
    </source>
</evidence>
<sequence length="100" mass="10920">MVSSEEEKSDSATPHVLRENPVFIPSGQDCAASMVAWDECIGILDRGMGSGSERFDAMWCDSMLARQEDAHVLLGLPVMPELGGAVVRRVVTVLELEWNS</sequence>
<dbReference type="Proteomes" id="UP001472677">
    <property type="component" value="Unassembled WGS sequence"/>
</dbReference>
<dbReference type="EMBL" id="JBBPBM010000016">
    <property type="protein sequence ID" value="KAK8557590.1"/>
    <property type="molecule type" value="Genomic_DNA"/>
</dbReference>
<proteinExistence type="predicted"/>